<feature type="signal peptide" evidence="1">
    <location>
        <begin position="1"/>
        <end position="28"/>
    </location>
</feature>
<dbReference type="AlphaFoldDB" id="A0AAV2N7E9"/>
<evidence type="ECO:0000313" key="3">
    <source>
        <dbReference type="Proteomes" id="UP001497644"/>
    </source>
</evidence>
<reference evidence="2" key="1">
    <citation type="submission" date="2024-04" db="EMBL/GenBank/DDBJ databases">
        <authorList>
            <consortium name="Molecular Ecology Group"/>
        </authorList>
    </citation>
    <scope>NUCLEOTIDE SEQUENCE</scope>
</reference>
<accession>A0AAV2N7E9</accession>
<organism evidence="2 3">
    <name type="scientific">Lasius platythorax</name>
    <dbReference type="NCBI Taxonomy" id="488582"/>
    <lineage>
        <taxon>Eukaryota</taxon>
        <taxon>Metazoa</taxon>
        <taxon>Ecdysozoa</taxon>
        <taxon>Arthropoda</taxon>
        <taxon>Hexapoda</taxon>
        <taxon>Insecta</taxon>
        <taxon>Pterygota</taxon>
        <taxon>Neoptera</taxon>
        <taxon>Endopterygota</taxon>
        <taxon>Hymenoptera</taxon>
        <taxon>Apocrita</taxon>
        <taxon>Aculeata</taxon>
        <taxon>Formicoidea</taxon>
        <taxon>Formicidae</taxon>
        <taxon>Formicinae</taxon>
        <taxon>Lasius</taxon>
        <taxon>Lasius</taxon>
    </lineage>
</organism>
<protein>
    <submittedName>
        <fullName evidence="2">Uncharacterized protein</fullName>
    </submittedName>
</protein>
<sequence>MDRMPLPAGSYRIIFSLISFGSLYGVSGNDLHPWRVGGNSVGRLRVTEISHRARQNDAEQFAAAVSSAIYPVCPCQALKQRDETSVYSRVRAYDNQKMGTICA</sequence>
<evidence type="ECO:0000313" key="2">
    <source>
        <dbReference type="EMBL" id="CAL1675626.1"/>
    </source>
</evidence>
<dbReference type="Proteomes" id="UP001497644">
    <property type="component" value="Chromosome 10"/>
</dbReference>
<feature type="chain" id="PRO_5043550751" evidence="1">
    <location>
        <begin position="29"/>
        <end position="103"/>
    </location>
</feature>
<evidence type="ECO:0000256" key="1">
    <source>
        <dbReference type="SAM" id="SignalP"/>
    </source>
</evidence>
<dbReference type="EMBL" id="OZ034833">
    <property type="protein sequence ID" value="CAL1675626.1"/>
    <property type="molecule type" value="Genomic_DNA"/>
</dbReference>
<proteinExistence type="predicted"/>
<name>A0AAV2N7E9_9HYME</name>
<keyword evidence="1" id="KW-0732">Signal</keyword>
<keyword evidence="3" id="KW-1185">Reference proteome</keyword>
<gene>
    <name evidence="2" type="ORF">LPLAT_LOCUS1919</name>
</gene>